<dbReference type="EMBL" id="GBXM01023231">
    <property type="protein sequence ID" value="JAH85346.1"/>
    <property type="molecule type" value="Transcribed_RNA"/>
</dbReference>
<organism evidence="1">
    <name type="scientific">Anguilla anguilla</name>
    <name type="common">European freshwater eel</name>
    <name type="synonym">Muraena anguilla</name>
    <dbReference type="NCBI Taxonomy" id="7936"/>
    <lineage>
        <taxon>Eukaryota</taxon>
        <taxon>Metazoa</taxon>
        <taxon>Chordata</taxon>
        <taxon>Craniata</taxon>
        <taxon>Vertebrata</taxon>
        <taxon>Euteleostomi</taxon>
        <taxon>Actinopterygii</taxon>
        <taxon>Neopterygii</taxon>
        <taxon>Teleostei</taxon>
        <taxon>Anguilliformes</taxon>
        <taxon>Anguillidae</taxon>
        <taxon>Anguilla</taxon>
    </lineage>
</organism>
<sequence>MFVEMNQVAYSVRGFALKFPHFRFLSEVSFAFLPTGWCCLSTIC</sequence>
<evidence type="ECO:0000313" key="1">
    <source>
        <dbReference type="EMBL" id="JAH85346.1"/>
    </source>
</evidence>
<reference evidence="1" key="2">
    <citation type="journal article" date="2015" name="Fish Shellfish Immunol.">
        <title>Early steps in the European eel (Anguilla anguilla)-Vibrio vulnificus interaction in the gills: Role of the RtxA13 toxin.</title>
        <authorList>
            <person name="Callol A."/>
            <person name="Pajuelo D."/>
            <person name="Ebbesson L."/>
            <person name="Teles M."/>
            <person name="MacKenzie S."/>
            <person name="Amaro C."/>
        </authorList>
    </citation>
    <scope>NUCLEOTIDE SEQUENCE</scope>
</reference>
<reference evidence="1" key="1">
    <citation type="submission" date="2014-11" db="EMBL/GenBank/DDBJ databases">
        <authorList>
            <person name="Amaro Gonzalez C."/>
        </authorList>
    </citation>
    <scope>NUCLEOTIDE SEQUENCE</scope>
</reference>
<name>A0A0E9W4X1_ANGAN</name>
<protein>
    <submittedName>
        <fullName evidence="1">Uncharacterized protein</fullName>
    </submittedName>
</protein>
<accession>A0A0E9W4X1</accession>
<dbReference type="AlphaFoldDB" id="A0A0E9W4X1"/>
<proteinExistence type="predicted"/>